<reference evidence="1 2" key="1">
    <citation type="journal article" date="2015" name="Genome Biol. Evol.">
        <title>Comparative Genomics of a Bacterivorous Green Alga Reveals Evolutionary Causalities and Consequences of Phago-Mixotrophic Mode of Nutrition.</title>
        <authorList>
            <person name="Burns J.A."/>
            <person name="Paasch A."/>
            <person name="Narechania A."/>
            <person name="Kim E."/>
        </authorList>
    </citation>
    <scope>NUCLEOTIDE SEQUENCE [LARGE SCALE GENOMIC DNA]</scope>
    <source>
        <strain evidence="1 2">PLY_AMNH</strain>
    </source>
</reference>
<gene>
    <name evidence="1" type="ORF">CYMTET_50965</name>
</gene>
<dbReference type="Proteomes" id="UP001190700">
    <property type="component" value="Unassembled WGS sequence"/>
</dbReference>
<comment type="caution">
    <text evidence="1">The sequence shown here is derived from an EMBL/GenBank/DDBJ whole genome shotgun (WGS) entry which is preliminary data.</text>
</comment>
<organism evidence="1 2">
    <name type="scientific">Cymbomonas tetramitiformis</name>
    <dbReference type="NCBI Taxonomy" id="36881"/>
    <lineage>
        <taxon>Eukaryota</taxon>
        <taxon>Viridiplantae</taxon>
        <taxon>Chlorophyta</taxon>
        <taxon>Pyramimonadophyceae</taxon>
        <taxon>Pyramimonadales</taxon>
        <taxon>Pyramimonadaceae</taxon>
        <taxon>Cymbomonas</taxon>
    </lineage>
</organism>
<evidence type="ECO:0000313" key="1">
    <source>
        <dbReference type="EMBL" id="KAK3239081.1"/>
    </source>
</evidence>
<dbReference type="AlphaFoldDB" id="A0AAE0BM31"/>
<evidence type="ECO:0000313" key="2">
    <source>
        <dbReference type="Proteomes" id="UP001190700"/>
    </source>
</evidence>
<accession>A0AAE0BM31</accession>
<proteinExistence type="predicted"/>
<protein>
    <submittedName>
        <fullName evidence="1">Uncharacterized protein</fullName>
    </submittedName>
</protein>
<keyword evidence="2" id="KW-1185">Reference proteome</keyword>
<sequence>MIKLHYKHVADNFSDTDFFKTLHPNEQYLFYLIDKTRSSNYILFARPLVFCPDQKETSELMKVIRQHVDPQLPRAGQIEDGRMKRTLPLMKFLGEINSHYRPDMDREEFDRCRVEDNLEEVFTIQGLKVPNWNRMLGENLKAEDFKKCGCKLKLYSMMEFDATIYMNIIFEPEHTNNLFKDHPLYEPVSAVNDI</sequence>
<dbReference type="EMBL" id="LGRX02034029">
    <property type="protein sequence ID" value="KAK3239081.1"/>
    <property type="molecule type" value="Genomic_DNA"/>
</dbReference>
<name>A0AAE0BM31_9CHLO</name>